<dbReference type="Gene3D" id="3.30.70.360">
    <property type="match status" value="1"/>
</dbReference>
<keyword evidence="5" id="KW-1185">Reference proteome</keyword>
<reference evidence="4 5" key="1">
    <citation type="journal article" date="2018" name="BMC Genomics">
        <title>Whole genome sequencing and function prediction of 133 gut anaerobes isolated from chicken caecum in pure cultures.</title>
        <authorList>
            <person name="Medvecky M."/>
            <person name="Cejkova D."/>
            <person name="Polansky O."/>
            <person name="Karasova D."/>
            <person name="Kubasova T."/>
            <person name="Cizek A."/>
            <person name="Rychlik I."/>
        </authorList>
    </citation>
    <scope>NUCLEOTIDE SEQUENCE [LARGE SCALE GENOMIC DNA]</scope>
    <source>
        <strain evidence="4 5">An13</strain>
    </source>
</reference>
<accession>A0A1Y4SUF2</accession>
<dbReference type="RefSeq" id="WP_087243634.1">
    <property type="nucleotide sequence ID" value="NZ_AP031415.1"/>
</dbReference>
<dbReference type="InterPro" id="IPR036264">
    <property type="entry name" value="Bact_exopeptidase_dim_dom"/>
</dbReference>
<dbReference type="InterPro" id="IPR050072">
    <property type="entry name" value="Peptidase_M20A"/>
</dbReference>
<gene>
    <name evidence="4" type="ORF">B5E75_09595</name>
</gene>
<evidence type="ECO:0000313" key="5">
    <source>
        <dbReference type="Proteomes" id="UP000195305"/>
    </source>
</evidence>
<dbReference type="EMBL" id="NFLJ01000028">
    <property type="protein sequence ID" value="OUQ33548.1"/>
    <property type="molecule type" value="Genomic_DNA"/>
</dbReference>
<dbReference type="PANTHER" id="PTHR43808:SF17">
    <property type="entry name" value="PEPTIDASE M20"/>
    <property type="match status" value="1"/>
</dbReference>
<organism evidence="4 5">
    <name type="scientific">Massilimicrobiota timonensis</name>
    <dbReference type="NCBI Taxonomy" id="1776392"/>
    <lineage>
        <taxon>Bacteria</taxon>
        <taxon>Bacillati</taxon>
        <taxon>Bacillota</taxon>
        <taxon>Erysipelotrichia</taxon>
        <taxon>Erysipelotrichales</taxon>
        <taxon>Erysipelotrichaceae</taxon>
        <taxon>Massilimicrobiota</taxon>
    </lineage>
</organism>
<evidence type="ECO:0000259" key="3">
    <source>
        <dbReference type="Pfam" id="PF07687"/>
    </source>
</evidence>
<dbReference type="AlphaFoldDB" id="A0A1Y4SUF2"/>
<evidence type="ECO:0000313" key="4">
    <source>
        <dbReference type="EMBL" id="OUQ33548.1"/>
    </source>
</evidence>
<evidence type="ECO:0000256" key="1">
    <source>
        <dbReference type="ARBA" id="ARBA00022723"/>
    </source>
</evidence>
<dbReference type="Proteomes" id="UP000195305">
    <property type="component" value="Unassembled WGS sequence"/>
</dbReference>
<keyword evidence="1" id="KW-0479">Metal-binding</keyword>
<dbReference type="PANTHER" id="PTHR43808">
    <property type="entry name" value="ACETYLORNITHINE DEACETYLASE"/>
    <property type="match status" value="1"/>
</dbReference>
<protein>
    <recommendedName>
        <fullName evidence="3">Peptidase M20 dimerisation domain-containing protein</fullName>
    </recommendedName>
</protein>
<dbReference type="Pfam" id="PF01546">
    <property type="entry name" value="Peptidase_M20"/>
    <property type="match status" value="1"/>
</dbReference>
<keyword evidence="2" id="KW-0378">Hydrolase</keyword>
<proteinExistence type="predicted"/>
<dbReference type="GO" id="GO:0046872">
    <property type="term" value="F:metal ion binding"/>
    <property type="evidence" value="ECO:0007669"/>
    <property type="project" value="UniProtKB-KW"/>
</dbReference>
<feature type="domain" description="Peptidase M20 dimerisation" evidence="3">
    <location>
        <begin position="180"/>
        <end position="277"/>
    </location>
</feature>
<dbReference type="SUPFAM" id="SSF55031">
    <property type="entry name" value="Bacterial exopeptidase dimerisation domain"/>
    <property type="match status" value="1"/>
</dbReference>
<dbReference type="InterPro" id="IPR002933">
    <property type="entry name" value="Peptidase_M20"/>
</dbReference>
<dbReference type="OrthoDB" id="9783294at2"/>
<dbReference type="Gene3D" id="3.40.630.10">
    <property type="entry name" value="Zn peptidases"/>
    <property type="match status" value="1"/>
</dbReference>
<dbReference type="Pfam" id="PF07687">
    <property type="entry name" value="M20_dimer"/>
    <property type="match status" value="1"/>
</dbReference>
<dbReference type="SUPFAM" id="SSF53187">
    <property type="entry name" value="Zn-dependent exopeptidases"/>
    <property type="match status" value="1"/>
</dbReference>
<dbReference type="InterPro" id="IPR011650">
    <property type="entry name" value="Peptidase_M20_dimer"/>
</dbReference>
<name>A0A1Y4SUF2_9FIRM</name>
<dbReference type="GO" id="GO:0016787">
    <property type="term" value="F:hydrolase activity"/>
    <property type="evidence" value="ECO:0007669"/>
    <property type="project" value="UniProtKB-KW"/>
</dbReference>
<evidence type="ECO:0000256" key="2">
    <source>
        <dbReference type="ARBA" id="ARBA00022801"/>
    </source>
</evidence>
<comment type="caution">
    <text evidence="4">The sequence shown here is derived from an EMBL/GenBank/DDBJ whole genome shotgun (WGS) entry which is preliminary data.</text>
</comment>
<sequence>MDYLTHNEIKYVQQHLEENIQLLKTLTEIPSPTFHEKKRATFCLNWLQSIGANAYMDNVNNVICPINGENNETLIIIMAHNDIAFPDIQNIQVKQVDNKLFAPGIGDDTANMVNMLMTIQYIIKMRLQPKYQILFVINSGEEGLGNSMGCRQIIEKYHSKIKEFISLDGYLNECTYCAVGSKRYQIDVKTHGGHSYVNFGQENAIAWIAKIITQLNQISLPTEAKTTFNFGKIEGGSAINVIANHASVTYEFRSSSQQCLNIMEQSFQKIINNINDKHIDIQIKVLGERPGNGPLSQEKMRKFTSRNLNIIQHFYKKNIILCENSTDSNIPLSYGICANTIGTIIGGDAHTYHEWIDINSIPIGFQVAMALILQYVDWELRI</sequence>